<comment type="caution">
    <text evidence="9">The sequence shown here is derived from an EMBL/GenBank/DDBJ whole genome shotgun (WGS) entry which is preliminary data.</text>
</comment>
<keyword evidence="3" id="KW-0597">Phosphoprotein</keyword>
<dbReference type="Gene3D" id="6.10.340.10">
    <property type="match status" value="1"/>
</dbReference>
<keyword evidence="7" id="KW-1133">Transmembrane helix</keyword>
<dbReference type="AlphaFoldDB" id="A0A931N0W2"/>
<dbReference type="Pfam" id="PF02518">
    <property type="entry name" value="HATPase_c"/>
    <property type="match status" value="1"/>
</dbReference>
<dbReference type="InterPro" id="IPR036890">
    <property type="entry name" value="HATPase_C_sf"/>
</dbReference>
<keyword evidence="10" id="KW-1185">Reference proteome</keyword>
<keyword evidence="7" id="KW-0472">Membrane</keyword>
<evidence type="ECO:0000256" key="1">
    <source>
        <dbReference type="ARBA" id="ARBA00000085"/>
    </source>
</evidence>
<dbReference type="CDD" id="cd00075">
    <property type="entry name" value="HATPase"/>
    <property type="match status" value="1"/>
</dbReference>
<keyword evidence="4" id="KW-0808">Transferase</keyword>
<dbReference type="Proteomes" id="UP000655751">
    <property type="component" value="Unassembled WGS sequence"/>
</dbReference>
<organism evidence="9 10">
    <name type="scientific">Nocardia bovistercoris</name>
    <dbReference type="NCBI Taxonomy" id="2785916"/>
    <lineage>
        <taxon>Bacteria</taxon>
        <taxon>Bacillati</taxon>
        <taxon>Actinomycetota</taxon>
        <taxon>Actinomycetes</taxon>
        <taxon>Mycobacteriales</taxon>
        <taxon>Nocardiaceae</taxon>
        <taxon>Nocardia</taxon>
    </lineage>
</organism>
<dbReference type="Gene3D" id="3.30.565.10">
    <property type="entry name" value="Histidine kinase-like ATPase, C-terminal domain"/>
    <property type="match status" value="1"/>
</dbReference>
<keyword evidence="7" id="KW-0812">Transmembrane</keyword>
<evidence type="ECO:0000256" key="3">
    <source>
        <dbReference type="ARBA" id="ARBA00022553"/>
    </source>
</evidence>
<sequence>MFIARPGVRARILAIALVPSLVLLVGGVGASGYLVAQGKHAEEWATAMQQVIDPTVEMVRAVQAERQLTLARFAGDESAAAQLAAARTRLDSALRSITAASQPLMRLGLDKVDPSYDANLDAIGEIAKARGAIDAGFLGPRETYALFNQLGGLVANGGRITQVTSPDAEASAELADARSLTYVSEALSRSNAIARATLVSATPFAIPLEEFQYQSGLYHGQIASMIGDPEFGQRARLETLVASPAWQRVSAMESAFVQRALATESGVRSSNLPALPMTNAEWQEAANQINDVILETLKVQHLSAHNLAEAVSKRNTENSTWAGAGVLLVSIGAFVIAILLANRVIRRLRRLRAETMALADERLPDTLQRLRDGQPIDPSAEAPPLDFGHDEIGEVARAFQHAHAAAVEGAVREARTREGVRAVFLNIAHRSQIVVHRQLEILDEAESTQEDPALLDTLFRLDHLATRERRNAENLIILGGGRPGRQWRYPVPLLDLVRSSVGETLDYARVRVGRVPEAHVIGTVVADLVHLLAELVDNATSFSPPQSKVEVTGNVVGKGVVIEITDQGMGMPADELVRTNQMLGNPPDFGVATLSEDSRLGLFVVAQLAQRNNVSVRLSESDYGGVRAIVLIPTALLAGDARPGRQADPVPSEPVRRNGRHAAPAIETAPPQAEIEAPAAVLTAAPPAPPVFAPEPPPVFAPEPPPAPAPTQAAPRTDQIGPDGRPLLPRRRRQANLAPELARDTKTTEPVAERERSAEQARDLMSAIENGTRQGRRMQLADEQEQEGDGDRSQNR</sequence>
<proteinExistence type="predicted"/>
<dbReference type="InterPro" id="IPR013587">
    <property type="entry name" value="Nitrate/nitrite_sensing"/>
</dbReference>
<dbReference type="RefSeq" id="WP_196150065.1">
    <property type="nucleotide sequence ID" value="NZ_JADMLG010000006.1"/>
</dbReference>
<dbReference type="GO" id="GO:0005886">
    <property type="term" value="C:plasma membrane"/>
    <property type="evidence" value="ECO:0007669"/>
    <property type="project" value="TreeGrafter"/>
</dbReference>
<protein>
    <recommendedName>
        <fullName evidence="2">histidine kinase</fullName>
        <ecNumber evidence="2">2.7.13.3</ecNumber>
    </recommendedName>
</protein>
<evidence type="ECO:0000313" key="10">
    <source>
        <dbReference type="Proteomes" id="UP000655751"/>
    </source>
</evidence>
<dbReference type="GO" id="GO:0000160">
    <property type="term" value="P:phosphorelay signal transduction system"/>
    <property type="evidence" value="ECO:0007669"/>
    <property type="project" value="TreeGrafter"/>
</dbReference>
<feature type="compositionally biased region" description="Basic and acidic residues" evidence="6">
    <location>
        <begin position="741"/>
        <end position="762"/>
    </location>
</feature>
<feature type="domain" description="Histidine kinase/HSP90-like ATPase" evidence="8">
    <location>
        <begin position="523"/>
        <end position="636"/>
    </location>
</feature>
<dbReference type="Pfam" id="PF08376">
    <property type="entry name" value="NIT"/>
    <property type="match status" value="1"/>
</dbReference>
<comment type="catalytic activity">
    <reaction evidence="1">
        <text>ATP + protein L-histidine = ADP + protein N-phospho-L-histidine.</text>
        <dbReference type="EC" id="2.7.13.3"/>
    </reaction>
</comment>
<feature type="compositionally biased region" description="Pro residues" evidence="6">
    <location>
        <begin position="687"/>
        <end position="709"/>
    </location>
</feature>
<evidence type="ECO:0000259" key="8">
    <source>
        <dbReference type="SMART" id="SM00387"/>
    </source>
</evidence>
<evidence type="ECO:0000256" key="6">
    <source>
        <dbReference type="SAM" id="MobiDB-lite"/>
    </source>
</evidence>
<feature type="transmembrane region" description="Helical" evidence="7">
    <location>
        <begin position="321"/>
        <end position="342"/>
    </location>
</feature>
<gene>
    <name evidence="9" type="ORF">IT779_15730</name>
</gene>
<evidence type="ECO:0000256" key="4">
    <source>
        <dbReference type="ARBA" id="ARBA00022679"/>
    </source>
</evidence>
<reference evidence="9" key="1">
    <citation type="submission" date="2020-11" db="EMBL/GenBank/DDBJ databases">
        <title>Nocardia NEAU-351.nov., a novel actinomycete isolated from the cow dung.</title>
        <authorList>
            <person name="Zhang X."/>
        </authorList>
    </citation>
    <scope>NUCLEOTIDE SEQUENCE</scope>
    <source>
        <strain evidence="9">NEAU-351</strain>
    </source>
</reference>
<evidence type="ECO:0000313" key="9">
    <source>
        <dbReference type="EMBL" id="MBH0777725.1"/>
    </source>
</evidence>
<dbReference type="EMBL" id="JADMLG010000006">
    <property type="protein sequence ID" value="MBH0777725.1"/>
    <property type="molecule type" value="Genomic_DNA"/>
</dbReference>
<feature type="region of interest" description="Disordered" evidence="6">
    <location>
        <begin position="687"/>
        <end position="796"/>
    </location>
</feature>
<dbReference type="InterPro" id="IPR050428">
    <property type="entry name" value="TCS_sensor_his_kinase"/>
</dbReference>
<evidence type="ECO:0000256" key="2">
    <source>
        <dbReference type="ARBA" id="ARBA00012438"/>
    </source>
</evidence>
<dbReference type="SMART" id="SM00387">
    <property type="entry name" value="HATPase_c"/>
    <property type="match status" value="1"/>
</dbReference>
<dbReference type="SUPFAM" id="SSF55874">
    <property type="entry name" value="ATPase domain of HSP90 chaperone/DNA topoisomerase II/histidine kinase"/>
    <property type="match status" value="1"/>
</dbReference>
<dbReference type="GO" id="GO:0004673">
    <property type="term" value="F:protein histidine kinase activity"/>
    <property type="evidence" value="ECO:0007669"/>
    <property type="project" value="UniProtKB-EC"/>
</dbReference>
<dbReference type="PANTHER" id="PTHR45436:SF5">
    <property type="entry name" value="SENSOR HISTIDINE KINASE TRCS"/>
    <property type="match status" value="1"/>
</dbReference>
<dbReference type="InterPro" id="IPR003594">
    <property type="entry name" value="HATPase_dom"/>
</dbReference>
<dbReference type="EC" id="2.7.13.3" evidence="2"/>
<name>A0A931N0W2_9NOCA</name>
<dbReference type="PANTHER" id="PTHR45436">
    <property type="entry name" value="SENSOR HISTIDINE KINASE YKOH"/>
    <property type="match status" value="1"/>
</dbReference>
<accession>A0A931N0W2</accession>
<keyword evidence="5" id="KW-0418">Kinase</keyword>
<evidence type="ECO:0000256" key="5">
    <source>
        <dbReference type="ARBA" id="ARBA00022777"/>
    </source>
</evidence>
<evidence type="ECO:0000256" key="7">
    <source>
        <dbReference type="SAM" id="Phobius"/>
    </source>
</evidence>